<reference evidence="3" key="1">
    <citation type="submission" date="2020-10" db="EMBL/GenBank/DDBJ databases">
        <authorList>
            <person name="Gilroy R."/>
        </authorList>
    </citation>
    <scope>NUCLEOTIDE SEQUENCE</scope>
    <source>
        <strain evidence="3">ChiW13-3771</strain>
    </source>
</reference>
<gene>
    <name evidence="3" type="ORF">IAC96_06790</name>
</gene>
<sequence>MNTVYIDTKQLNTVQLLQDYLKETLNLPSYYGGNLDALYDALTTIHADTEIYISKYENSSDRSFNRYMERFLRVLHDAEMENGHLTVIIDKTGI</sequence>
<name>A0A9D1EE10_9FIRM</name>
<proteinExistence type="inferred from homology"/>
<comment type="similarity">
    <text evidence="1">Belongs to the barstar family.</text>
</comment>
<reference evidence="3" key="2">
    <citation type="journal article" date="2021" name="PeerJ">
        <title>Extensive microbial diversity within the chicken gut microbiome revealed by metagenomics and culture.</title>
        <authorList>
            <person name="Gilroy R."/>
            <person name="Ravi A."/>
            <person name="Getino M."/>
            <person name="Pursley I."/>
            <person name="Horton D.L."/>
            <person name="Alikhan N.F."/>
            <person name="Baker D."/>
            <person name="Gharbi K."/>
            <person name="Hall N."/>
            <person name="Watson M."/>
            <person name="Adriaenssens E.M."/>
            <person name="Foster-Nyarko E."/>
            <person name="Jarju S."/>
            <person name="Secka A."/>
            <person name="Antonio M."/>
            <person name="Oren A."/>
            <person name="Chaudhuri R.R."/>
            <person name="La Ragione R."/>
            <person name="Hildebrand F."/>
            <person name="Pallen M.J."/>
        </authorList>
    </citation>
    <scope>NUCLEOTIDE SEQUENCE</scope>
    <source>
        <strain evidence="3">ChiW13-3771</strain>
    </source>
</reference>
<accession>A0A9D1EE10</accession>
<dbReference type="Gene3D" id="3.30.370.10">
    <property type="entry name" value="Barstar-like"/>
    <property type="match status" value="1"/>
</dbReference>
<dbReference type="EMBL" id="DVHN01000076">
    <property type="protein sequence ID" value="HIR88641.1"/>
    <property type="molecule type" value="Genomic_DNA"/>
</dbReference>
<evidence type="ECO:0000259" key="2">
    <source>
        <dbReference type="Pfam" id="PF01337"/>
    </source>
</evidence>
<dbReference type="Proteomes" id="UP000824201">
    <property type="component" value="Unassembled WGS sequence"/>
</dbReference>
<evidence type="ECO:0000313" key="3">
    <source>
        <dbReference type="EMBL" id="HIR88641.1"/>
    </source>
</evidence>
<dbReference type="SUPFAM" id="SSF52038">
    <property type="entry name" value="Barstar-related"/>
    <property type="match status" value="1"/>
</dbReference>
<evidence type="ECO:0000313" key="4">
    <source>
        <dbReference type="Proteomes" id="UP000824201"/>
    </source>
</evidence>
<feature type="domain" description="Barstar (barnase inhibitor)" evidence="2">
    <location>
        <begin position="1"/>
        <end position="81"/>
    </location>
</feature>
<dbReference type="InterPro" id="IPR000468">
    <property type="entry name" value="Barstar"/>
</dbReference>
<dbReference type="InterPro" id="IPR035905">
    <property type="entry name" value="Barstar-like_sf"/>
</dbReference>
<dbReference type="Pfam" id="PF01337">
    <property type="entry name" value="Barstar"/>
    <property type="match status" value="1"/>
</dbReference>
<protein>
    <submittedName>
        <fullName evidence="3">Barstar family protein</fullName>
    </submittedName>
</protein>
<dbReference type="AlphaFoldDB" id="A0A9D1EE10"/>
<organism evidence="3 4">
    <name type="scientific">Candidatus Fimimorpha faecalis</name>
    <dbReference type="NCBI Taxonomy" id="2840824"/>
    <lineage>
        <taxon>Bacteria</taxon>
        <taxon>Bacillati</taxon>
        <taxon>Bacillota</taxon>
        <taxon>Clostridia</taxon>
        <taxon>Eubacteriales</taxon>
        <taxon>Candidatus Fimimorpha</taxon>
    </lineage>
</organism>
<evidence type="ECO:0000256" key="1">
    <source>
        <dbReference type="ARBA" id="ARBA00006845"/>
    </source>
</evidence>
<comment type="caution">
    <text evidence="3">The sequence shown here is derived from an EMBL/GenBank/DDBJ whole genome shotgun (WGS) entry which is preliminary data.</text>
</comment>